<dbReference type="AlphaFoldDB" id="A0A936ZFS4"/>
<dbReference type="InterPro" id="IPR017900">
    <property type="entry name" value="4Fe4S_Fe_S_CS"/>
</dbReference>
<dbReference type="SUPFAM" id="SSF54862">
    <property type="entry name" value="4Fe-4S ferredoxins"/>
    <property type="match status" value="1"/>
</dbReference>
<proteinExistence type="predicted"/>
<dbReference type="Pfam" id="PF13237">
    <property type="entry name" value="Fer4_10"/>
    <property type="match status" value="1"/>
</dbReference>
<comment type="caution">
    <text evidence="6">The sequence shown here is derived from an EMBL/GenBank/DDBJ whole genome shotgun (WGS) entry which is preliminary data.</text>
</comment>
<evidence type="ECO:0000256" key="3">
    <source>
        <dbReference type="ARBA" id="ARBA00023004"/>
    </source>
</evidence>
<gene>
    <name evidence="6" type="ORF">JI739_07125</name>
</gene>
<keyword evidence="1" id="KW-0004">4Fe-4S</keyword>
<accession>A0A936ZFS4</accession>
<evidence type="ECO:0000256" key="2">
    <source>
        <dbReference type="ARBA" id="ARBA00022723"/>
    </source>
</evidence>
<dbReference type="PROSITE" id="PS51379">
    <property type="entry name" value="4FE4S_FER_2"/>
    <property type="match status" value="4"/>
</dbReference>
<protein>
    <submittedName>
        <fullName evidence="6">4Fe-4S binding protein</fullName>
    </submittedName>
</protein>
<dbReference type="PROSITE" id="PS00198">
    <property type="entry name" value="4FE4S_FER_1"/>
    <property type="match status" value="3"/>
</dbReference>
<feature type="domain" description="4Fe-4S ferredoxin-type" evidence="5">
    <location>
        <begin position="338"/>
        <end position="367"/>
    </location>
</feature>
<organism evidence="6 7">
    <name type="scientific">Ramlibacter aurantiacus</name>
    <dbReference type="NCBI Taxonomy" id="2801330"/>
    <lineage>
        <taxon>Bacteria</taxon>
        <taxon>Pseudomonadati</taxon>
        <taxon>Pseudomonadota</taxon>
        <taxon>Betaproteobacteria</taxon>
        <taxon>Burkholderiales</taxon>
        <taxon>Comamonadaceae</taxon>
        <taxon>Ramlibacter</taxon>
    </lineage>
</organism>
<keyword evidence="2" id="KW-0479">Metal-binding</keyword>
<dbReference type="InterPro" id="IPR017896">
    <property type="entry name" value="4Fe4S_Fe-S-bd"/>
</dbReference>
<sequence length="695" mass="75055">MPTLICDCNRTMPLDPEVLGKALHEDLKLHSTLCRREAGAFQQALRGGGDVVVACTQEQRLFTEIAGQTEGVAWSPVRFVNIRETGGWSRDAARAMPKIAALLADARRPEPEPVSTVTYRSEGRLLVIGPLDAAERIAASVADVLQVTVFSQGGTGSQERRWPVLSGRIGRLAGWLGAFELEWAQDNPIDLDLCTRCNACIQACPEGAIGFDYQVRLDACTGHRACVKVCEAAGAIDFQREPRAENQTFDLVLDLRERPAMDRHALPQGYLHLPPASGPEARMAAVLRLRELVGEFEKPKFFQYKQKLCAHSRNETVGCRACIDVCSAEAVSSDTSRQQIKVNPNLCVGCGACTTVCPTGALTYTYPRPNEQGERWKALLASYAQAGGREPVLLLHSQEAGRAMVEDLGRLARVGKASGVPANVMPLALWHAASTGIELWLSAVAAGARHVAVLTTGEEAPQYLDALRQQMALAEAIVQGLGYEGTHFSLLACSAPEALDAQLQGLVRKPGAVPAQPARFAVTGDKRPTLELALDHLVEHARAVPPVIELPAGSPLGSIHVDKDRCTLCMSCVGACPASALQDNPQLPQLKLIEKNCVQCGLCASTCPEDAITLHPRLLLTPERRQPRVLNETQPYGCVRCGKPFGTLKAIEAMLGKLSGHPMFQGAGLERLKMCGDCRVIDIYSADNEVRISDL</sequence>
<reference evidence="6" key="1">
    <citation type="submission" date="2021-01" db="EMBL/GenBank/DDBJ databases">
        <title>Ramlibacter sp. strain AW1 16S ribosomal RNA gene Genome sequencing and assembly.</title>
        <authorList>
            <person name="Kang M."/>
        </authorList>
    </citation>
    <scope>NUCLEOTIDE SEQUENCE</scope>
    <source>
        <strain evidence="6">AW1</strain>
    </source>
</reference>
<dbReference type="PANTHER" id="PTHR43687">
    <property type="entry name" value="ADENYLYLSULFATE REDUCTASE, BETA SUBUNIT"/>
    <property type="match status" value="1"/>
</dbReference>
<evidence type="ECO:0000313" key="7">
    <source>
        <dbReference type="Proteomes" id="UP000613011"/>
    </source>
</evidence>
<dbReference type="RefSeq" id="WP_201683106.1">
    <property type="nucleotide sequence ID" value="NZ_JAEQNA010000001.1"/>
</dbReference>
<evidence type="ECO:0000256" key="4">
    <source>
        <dbReference type="ARBA" id="ARBA00023014"/>
    </source>
</evidence>
<keyword evidence="4" id="KW-0411">Iron-sulfur</keyword>
<dbReference type="EMBL" id="JAEQNA010000001">
    <property type="protein sequence ID" value="MBL0420117.1"/>
    <property type="molecule type" value="Genomic_DNA"/>
</dbReference>
<dbReference type="InterPro" id="IPR050572">
    <property type="entry name" value="Fe-S_Ferredoxin"/>
</dbReference>
<evidence type="ECO:0000256" key="1">
    <source>
        <dbReference type="ARBA" id="ARBA00022485"/>
    </source>
</evidence>
<feature type="domain" description="4Fe-4S ferredoxin-type" evidence="5">
    <location>
        <begin position="557"/>
        <end position="586"/>
    </location>
</feature>
<feature type="domain" description="4Fe-4S ferredoxin-type" evidence="5">
    <location>
        <begin position="185"/>
        <end position="214"/>
    </location>
</feature>
<dbReference type="GO" id="GO:0051539">
    <property type="term" value="F:4 iron, 4 sulfur cluster binding"/>
    <property type="evidence" value="ECO:0007669"/>
    <property type="project" value="UniProtKB-KW"/>
</dbReference>
<evidence type="ECO:0000259" key="5">
    <source>
        <dbReference type="PROSITE" id="PS51379"/>
    </source>
</evidence>
<keyword evidence="3" id="KW-0408">Iron</keyword>
<dbReference type="Proteomes" id="UP000613011">
    <property type="component" value="Unassembled WGS sequence"/>
</dbReference>
<evidence type="ECO:0000313" key="6">
    <source>
        <dbReference type="EMBL" id="MBL0420117.1"/>
    </source>
</evidence>
<dbReference type="Pfam" id="PF13187">
    <property type="entry name" value="Fer4_9"/>
    <property type="match status" value="1"/>
</dbReference>
<dbReference type="PANTHER" id="PTHR43687:SF4">
    <property type="entry name" value="BLR5484 PROTEIN"/>
    <property type="match status" value="1"/>
</dbReference>
<keyword evidence="7" id="KW-1185">Reference proteome</keyword>
<name>A0A936ZFS4_9BURK</name>
<feature type="domain" description="4Fe-4S ferredoxin-type" evidence="5">
    <location>
        <begin position="588"/>
        <end position="617"/>
    </location>
</feature>
<dbReference type="Gene3D" id="3.30.70.20">
    <property type="match status" value="4"/>
</dbReference>
<dbReference type="GO" id="GO:0046872">
    <property type="term" value="F:metal ion binding"/>
    <property type="evidence" value="ECO:0007669"/>
    <property type="project" value="UniProtKB-KW"/>
</dbReference>
<dbReference type="Pfam" id="PF12838">
    <property type="entry name" value="Fer4_7"/>
    <property type="match status" value="1"/>
</dbReference>